<evidence type="ECO:0000313" key="3">
    <source>
        <dbReference type="Proteomes" id="UP001164746"/>
    </source>
</evidence>
<dbReference type="InterPro" id="IPR043129">
    <property type="entry name" value="ATPase_NBD"/>
</dbReference>
<dbReference type="InterPro" id="IPR005338">
    <property type="entry name" value="Anhydro_N_Ac-Mur_kinase"/>
</dbReference>
<sequence>MASFVGVGCMSGSSMDGLDICCVEFTGDIFTDLWGYRILAAETVAYSKQWSERLRDADNLSGIELIRLHVDYGRFQGKCVSTFITKHRLNERVQFVASHGHTVFHKPQEGISFQLGDGEVTAAMLKVPFVCNFRAKDVTIGGQGAPLVPCGEKYLFRNSDICINLGGIANIGIKGMRGYDICPCNRILNSLVLEKGGGQQYDKDGDLARSGDMVPEVLVKLQNLSYYQQDPPKSLWVDYIEENVLPILDCNKYKVENLLRTCTEHVASMVADACFEAKPSIATTSHHPNRTVLITGGGALNKYLVELIGQYLDAQGFEIEQVDEETINFKEALIFAFLGMRCLLGEDNVFSETTGARQDSVSGSIHRPLSSGSAKHISLLH</sequence>
<evidence type="ECO:0000256" key="1">
    <source>
        <dbReference type="SAM" id="MobiDB-lite"/>
    </source>
</evidence>
<gene>
    <name evidence="2" type="ORF">MAR_023967</name>
</gene>
<name>A0ABY7DQA4_MYAAR</name>
<proteinExistence type="predicted"/>
<feature type="region of interest" description="Disordered" evidence="1">
    <location>
        <begin position="361"/>
        <end position="381"/>
    </location>
</feature>
<reference evidence="2" key="1">
    <citation type="submission" date="2022-11" db="EMBL/GenBank/DDBJ databases">
        <title>Centuries of genome instability and evolution in soft-shell clam transmissible cancer (bioRxiv).</title>
        <authorList>
            <person name="Hart S.F.M."/>
            <person name="Yonemitsu M.A."/>
            <person name="Giersch R.M."/>
            <person name="Beal B.F."/>
            <person name="Arriagada G."/>
            <person name="Davis B.W."/>
            <person name="Ostrander E.A."/>
            <person name="Goff S.P."/>
            <person name="Metzger M.J."/>
        </authorList>
    </citation>
    <scope>NUCLEOTIDE SEQUENCE</scope>
    <source>
        <strain evidence="2">MELC-2E11</strain>
        <tissue evidence="2">Siphon/mantle</tissue>
    </source>
</reference>
<protein>
    <submittedName>
        <fullName evidence="2">ANMK-like protein</fullName>
    </submittedName>
</protein>
<dbReference type="PANTHER" id="PTHR30605:SF0">
    <property type="entry name" value="ANHYDRO-N-ACETYLMURAMIC ACID KINASE"/>
    <property type="match status" value="1"/>
</dbReference>
<evidence type="ECO:0000313" key="2">
    <source>
        <dbReference type="EMBL" id="WAQ99594.1"/>
    </source>
</evidence>
<dbReference type="Proteomes" id="UP001164746">
    <property type="component" value="Chromosome 3"/>
</dbReference>
<dbReference type="PANTHER" id="PTHR30605">
    <property type="entry name" value="ANHYDRO-N-ACETYLMURAMIC ACID KINASE"/>
    <property type="match status" value="1"/>
</dbReference>
<accession>A0ABY7DQA4</accession>
<dbReference type="Pfam" id="PF03702">
    <property type="entry name" value="AnmK"/>
    <property type="match status" value="1"/>
</dbReference>
<organism evidence="2 3">
    <name type="scientific">Mya arenaria</name>
    <name type="common">Soft-shell clam</name>
    <dbReference type="NCBI Taxonomy" id="6604"/>
    <lineage>
        <taxon>Eukaryota</taxon>
        <taxon>Metazoa</taxon>
        <taxon>Spiralia</taxon>
        <taxon>Lophotrochozoa</taxon>
        <taxon>Mollusca</taxon>
        <taxon>Bivalvia</taxon>
        <taxon>Autobranchia</taxon>
        <taxon>Heteroconchia</taxon>
        <taxon>Euheterodonta</taxon>
        <taxon>Imparidentia</taxon>
        <taxon>Neoheterodontei</taxon>
        <taxon>Myida</taxon>
        <taxon>Myoidea</taxon>
        <taxon>Myidae</taxon>
        <taxon>Mya</taxon>
    </lineage>
</organism>
<keyword evidence="3" id="KW-1185">Reference proteome</keyword>
<dbReference type="Gene3D" id="3.30.420.40">
    <property type="match status" value="2"/>
</dbReference>
<dbReference type="EMBL" id="CP111014">
    <property type="protein sequence ID" value="WAQ99594.1"/>
    <property type="molecule type" value="Genomic_DNA"/>
</dbReference>
<dbReference type="SUPFAM" id="SSF53067">
    <property type="entry name" value="Actin-like ATPase domain"/>
    <property type="match status" value="1"/>
</dbReference>